<dbReference type="Pfam" id="PF02746">
    <property type="entry name" value="MR_MLE_N"/>
    <property type="match status" value="1"/>
</dbReference>
<dbReference type="Pfam" id="PF13378">
    <property type="entry name" value="MR_MLE_C"/>
    <property type="match status" value="1"/>
</dbReference>
<dbReference type="EC" id="4.2.1.39" evidence="3"/>
<dbReference type="Gene3D" id="3.20.20.120">
    <property type="entry name" value="Enolase-like C-terminal domain"/>
    <property type="match status" value="1"/>
</dbReference>
<dbReference type="InterPro" id="IPR029017">
    <property type="entry name" value="Enolase-like_N"/>
</dbReference>
<dbReference type="InterPro" id="IPR029065">
    <property type="entry name" value="Enolase_C-like"/>
</dbReference>
<dbReference type="SMART" id="SM00922">
    <property type="entry name" value="MR_MLE"/>
    <property type="match status" value="1"/>
</dbReference>
<dbReference type="AlphaFoldDB" id="A0A383RTU1"/>
<keyword evidence="4" id="KW-1185">Reference proteome</keyword>
<protein>
    <submittedName>
        <fullName evidence="3">D-gluconate dehydratase</fullName>
        <ecNumber evidence="3">4.2.1.39</ecNumber>
    </submittedName>
</protein>
<dbReference type="InterPro" id="IPR013341">
    <property type="entry name" value="Mandelate_racemase_N_dom"/>
</dbReference>
<sequence length="400" mass="43906">MSKITCVRTFRLPQRPKLIWVEIETDEGLIGLGETFRGAATVEAAIHELIAPGLIGRDSRQIEAIALELSTPYVGFHSASAEIRAASAIDIALWDLKGQRHGVPIHEALGGASRDRVRVYNTCAGYEFNTQQGARREISEADSRQGPYDDQLAFARDPAALAISLVEEGYTAMKIWPFDQFARQPGANTISLAEVEQGVETFRKIRDAVGNKIEIMCELHSLWDTSAALRICQALEPFDIYWVEDPLCKMDDAQALADLRRRTRVPICASETLGGSAAYRELLKADSLDYLMLDLVWCGGFTEGRKVAALAQAFNKPLAPHDCTGPVALFAGLQLAIHAPTAVLQEVVRASLSTWYGDLVDELPQIESGFALAPTRPGLGTALRPAFKQRADMIIRQTSR</sequence>
<dbReference type="InterPro" id="IPR034593">
    <property type="entry name" value="DgoD-like"/>
</dbReference>
<dbReference type="Gene3D" id="3.30.390.10">
    <property type="entry name" value="Enolase-like, N-terminal domain"/>
    <property type="match status" value="1"/>
</dbReference>
<dbReference type="InterPro" id="IPR036849">
    <property type="entry name" value="Enolase-like_C_sf"/>
</dbReference>
<dbReference type="OrthoDB" id="103536at2"/>
<dbReference type="PANTHER" id="PTHR48080">
    <property type="entry name" value="D-GALACTONATE DEHYDRATASE-RELATED"/>
    <property type="match status" value="1"/>
</dbReference>
<dbReference type="RefSeq" id="WP_119141761.1">
    <property type="nucleotide sequence ID" value="NZ_CBCSFL010000007.1"/>
</dbReference>
<dbReference type="PANTHER" id="PTHR48080:SF2">
    <property type="entry name" value="D-GALACTONATE DEHYDRATASE"/>
    <property type="match status" value="1"/>
</dbReference>
<dbReference type="Proteomes" id="UP000263595">
    <property type="component" value="Unassembled WGS sequence"/>
</dbReference>
<organism evidence="3 4">
    <name type="scientific">Pseudomonas reidholzensis</name>
    <dbReference type="NCBI Taxonomy" id="1785162"/>
    <lineage>
        <taxon>Bacteria</taxon>
        <taxon>Pseudomonadati</taxon>
        <taxon>Pseudomonadota</taxon>
        <taxon>Gammaproteobacteria</taxon>
        <taxon>Pseudomonadales</taxon>
        <taxon>Pseudomonadaceae</taxon>
        <taxon>Pseudomonas</taxon>
    </lineage>
</organism>
<dbReference type="SFLD" id="SFLDS00001">
    <property type="entry name" value="Enolase"/>
    <property type="match status" value="1"/>
</dbReference>
<dbReference type="SUPFAM" id="SSF54826">
    <property type="entry name" value="Enolase N-terminal domain-like"/>
    <property type="match status" value="1"/>
</dbReference>
<dbReference type="SUPFAM" id="SSF51604">
    <property type="entry name" value="Enolase C-terminal domain-like"/>
    <property type="match status" value="1"/>
</dbReference>
<keyword evidence="1 3" id="KW-0456">Lyase</keyword>
<feature type="domain" description="Mandelate racemase/muconate lactonizing enzyme C-terminal" evidence="2">
    <location>
        <begin position="155"/>
        <end position="266"/>
    </location>
</feature>
<evidence type="ECO:0000313" key="4">
    <source>
        <dbReference type="Proteomes" id="UP000263595"/>
    </source>
</evidence>
<gene>
    <name evidence="3" type="primary">gad</name>
    <name evidence="3" type="ORF">CCOS865_02754</name>
</gene>
<dbReference type="GO" id="GO:0047929">
    <property type="term" value="F:gluconate dehydratase activity"/>
    <property type="evidence" value="ECO:0007669"/>
    <property type="project" value="UniProtKB-EC"/>
</dbReference>
<proteinExistence type="predicted"/>
<dbReference type="CDD" id="cd03316">
    <property type="entry name" value="MR_like"/>
    <property type="match status" value="1"/>
</dbReference>
<dbReference type="InterPro" id="IPR013342">
    <property type="entry name" value="Mandelate_racemase_C"/>
</dbReference>
<evidence type="ECO:0000259" key="2">
    <source>
        <dbReference type="SMART" id="SM00922"/>
    </source>
</evidence>
<evidence type="ECO:0000313" key="3">
    <source>
        <dbReference type="EMBL" id="SYX90487.1"/>
    </source>
</evidence>
<dbReference type="SFLD" id="SFLDG00179">
    <property type="entry name" value="mandelate_racemase"/>
    <property type="match status" value="1"/>
</dbReference>
<reference evidence="4" key="1">
    <citation type="submission" date="2018-08" db="EMBL/GenBank/DDBJ databases">
        <authorList>
            <person name="Blom J."/>
        </authorList>
    </citation>
    <scope>NUCLEOTIDE SEQUENCE [LARGE SCALE GENOMIC DNA]</scope>
    <source>
        <strain evidence="4">CCOS 865</strain>
    </source>
</reference>
<dbReference type="EMBL" id="UNOZ01000019">
    <property type="protein sequence ID" value="SYX90487.1"/>
    <property type="molecule type" value="Genomic_DNA"/>
</dbReference>
<name>A0A383RTU1_9PSED</name>
<evidence type="ECO:0000256" key="1">
    <source>
        <dbReference type="ARBA" id="ARBA00023239"/>
    </source>
</evidence>
<accession>A0A383RTU1</accession>